<organism evidence="1 2">
    <name type="scientific">Sphaerosporella brunnea</name>
    <dbReference type="NCBI Taxonomy" id="1250544"/>
    <lineage>
        <taxon>Eukaryota</taxon>
        <taxon>Fungi</taxon>
        <taxon>Dikarya</taxon>
        <taxon>Ascomycota</taxon>
        <taxon>Pezizomycotina</taxon>
        <taxon>Pezizomycetes</taxon>
        <taxon>Pezizales</taxon>
        <taxon>Pyronemataceae</taxon>
        <taxon>Sphaerosporella</taxon>
    </lineage>
</organism>
<dbReference type="AlphaFoldDB" id="A0A5J5EBK5"/>
<sequence>MVEVELLDCSLHREETIFCLPRINFDFQPSFAPWSVERRQIPLRPAYATTFNSCQGLTLDRIVIDLRTEVFAHGQLYTSLSRVRQREHARLLVSDDNLDCTTANVVHRRLLLPSA</sequence>
<gene>
    <name evidence="1" type="ORF">FN846DRAFT_789096</name>
</gene>
<dbReference type="EMBL" id="VXIS01000709">
    <property type="protein sequence ID" value="KAA8892583.1"/>
    <property type="molecule type" value="Genomic_DNA"/>
</dbReference>
<dbReference type="PANTHER" id="PTHR23274:SF11">
    <property type="entry name" value="ATP-DEPENDENT DNA HELICASE PIF1"/>
    <property type="match status" value="1"/>
</dbReference>
<dbReference type="InterPro" id="IPR027417">
    <property type="entry name" value="P-loop_NTPase"/>
</dbReference>
<proteinExistence type="predicted"/>
<protein>
    <recommendedName>
        <fullName evidence="3">ATP-dependent DNA helicase</fullName>
    </recommendedName>
</protein>
<name>A0A5J5EBK5_9PEZI</name>
<dbReference type="InParanoid" id="A0A5J5EBK5"/>
<evidence type="ECO:0008006" key="3">
    <source>
        <dbReference type="Google" id="ProtNLM"/>
    </source>
</evidence>
<dbReference type="GO" id="GO:0031981">
    <property type="term" value="C:nuclear lumen"/>
    <property type="evidence" value="ECO:0007669"/>
    <property type="project" value="TreeGrafter"/>
</dbReference>
<reference evidence="1 2" key="1">
    <citation type="submission" date="2019-09" db="EMBL/GenBank/DDBJ databases">
        <title>Draft genome of the ectomycorrhizal ascomycete Sphaerosporella brunnea.</title>
        <authorList>
            <consortium name="DOE Joint Genome Institute"/>
            <person name="Benucci G.M."/>
            <person name="Marozzi G."/>
            <person name="Antonielli L."/>
            <person name="Sanchez S."/>
            <person name="Marco P."/>
            <person name="Wang X."/>
            <person name="Falini L.B."/>
            <person name="Barry K."/>
            <person name="Haridas S."/>
            <person name="Lipzen A."/>
            <person name="Labutti K."/>
            <person name="Grigoriev I.V."/>
            <person name="Murat C."/>
            <person name="Martin F."/>
            <person name="Albertini E."/>
            <person name="Donnini D."/>
            <person name="Bonito G."/>
        </authorList>
    </citation>
    <scope>NUCLEOTIDE SEQUENCE [LARGE SCALE GENOMIC DNA]</scope>
    <source>
        <strain evidence="1 2">Sb_GMNB300</strain>
    </source>
</reference>
<evidence type="ECO:0000313" key="1">
    <source>
        <dbReference type="EMBL" id="KAA8892583.1"/>
    </source>
</evidence>
<accession>A0A5J5EBK5</accession>
<dbReference type="OrthoDB" id="4525265at2759"/>
<dbReference type="GO" id="GO:0005739">
    <property type="term" value="C:mitochondrion"/>
    <property type="evidence" value="ECO:0007669"/>
    <property type="project" value="TreeGrafter"/>
</dbReference>
<dbReference type="Proteomes" id="UP000326924">
    <property type="component" value="Unassembled WGS sequence"/>
</dbReference>
<dbReference type="CDD" id="cd18809">
    <property type="entry name" value="SF1_C_RecD"/>
    <property type="match status" value="1"/>
</dbReference>
<dbReference type="PANTHER" id="PTHR23274">
    <property type="entry name" value="DNA HELICASE-RELATED"/>
    <property type="match status" value="1"/>
</dbReference>
<comment type="caution">
    <text evidence="1">The sequence shown here is derived from an EMBL/GenBank/DDBJ whole genome shotgun (WGS) entry which is preliminary data.</text>
</comment>
<keyword evidence="2" id="KW-1185">Reference proteome</keyword>
<evidence type="ECO:0000313" key="2">
    <source>
        <dbReference type="Proteomes" id="UP000326924"/>
    </source>
</evidence>
<dbReference type="SUPFAM" id="SSF52540">
    <property type="entry name" value="P-loop containing nucleoside triphosphate hydrolases"/>
    <property type="match status" value="1"/>
</dbReference>